<sequence>MAIMRTRTLKRKTFDQSEVSFGLDIGHSCSADSTGSSSHLTQCRQSDYGQLLSACSLLLQTMVRLRIFNKFPKQTGCFIVVLFCVFWGKCVFEQLILCVTS</sequence>
<gene>
    <name evidence="2" type="ORF">ATANTOWER_018670</name>
</gene>
<reference evidence="2 3" key="1">
    <citation type="submission" date="2021-07" db="EMBL/GenBank/DDBJ databases">
        <authorList>
            <person name="Palmer J.M."/>
        </authorList>
    </citation>
    <scope>NUCLEOTIDE SEQUENCE [LARGE SCALE GENOMIC DNA]</scope>
    <source>
        <strain evidence="2 3">AT_MEX2019</strain>
        <tissue evidence="2">Muscle</tissue>
    </source>
</reference>
<keyword evidence="1" id="KW-1133">Transmembrane helix</keyword>
<keyword evidence="1" id="KW-0472">Membrane</keyword>
<feature type="transmembrane region" description="Helical" evidence="1">
    <location>
        <begin position="76"/>
        <end position="97"/>
    </location>
</feature>
<keyword evidence="3" id="KW-1185">Reference proteome</keyword>
<protein>
    <submittedName>
        <fullName evidence="2">Uncharacterized protein</fullName>
    </submittedName>
</protein>
<comment type="caution">
    <text evidence="2">The sequence shown here is derived from an EMBL/GenBank/DDBJ whole genome shotgun (WGS) entry which is preliminary data.</text>
</comment>
<proteinExistence type="predicted"/>
<evidence type="ECO:0000256" key="1">
    <source>
        <dbReference type="SAM" id="Phobius"/>
    </source>
</evidence>
<evidence type="ECO:0000313" key="2">
    <source>
        <dbReference type="EMBL" id="MED6249726.1"/>
    </source>
</evidence>
<dbReference type="EMBL" id="JAHUTI010053053">
    <property type="protein sequence ID" value="MED6249726.1"/>
    <property type="molecule type" value="Genomic_DNA"/>
</dbReference>
<name>A0ABU7BGD4_9TELE</name>
<dbReference type="Proteomes" id="UP001345963">
    <property type="component" value="Unassembled WGS sequence"/>
</dbReference>
<organism evidence="2 3">
    <name type="scientific">Ataeniobius toweri</name>
    <dbReference type="NCBI Taxonomy" id="208326"/>
    <lineage>
        <taxon>Eukaryota</taxon>
        <taxon>Metazoa</taxon>
        <taxon>Chordata</taxon>
        <taxon>Craniata</taxon>
        <taxon>Vertebrata</taxon>
        <taxon>Euteleostomi</taxon>
        <taxon>Actinopterygii</taxon>
        <taxon>Neopterygii</taxon>
        <taxon>Teleostei</taxon>
        <taxon>Neoteleostei</taxon>
        <taxon>Acanthomorphata</taxon>
        <taxon>Ovalentaria</taxon>
        <taxon>Atherinomorphae</taxon>
        <taxon>Cyprinodontiformes</taxon>
        <taxon>Goodeidae</taxon>
        <taxon>Ataeniobius</taxon>
    </lineage>
</organism>
<accession>A0ABU7BGD4</accession>
<evidence type="ECO:0000313" key="3">
    <source>
        <dbReference type="Proteomes" id="UP001345963"/>
    </source>
</evidence>
<keyword evidence="1" id="KW-0812">Transmembrane</keyword>